<dbReference type="AlphaFoldDB" id="F3KJS9"/>
<gene>
    <name evidence="1" type="ORF">Nlim_0737</name>
</gene>
<sequence length="433" mass="49394">MALILPVVVIGNSLLVESDRYVLILGDEHKFQNDAYIEFYQIDSKENRQVIIDKGTISIGNEEYEIIEDWKGSFLNDDKLFFMAGSAESFDKKIDVLIIGKFLEKAVDGNLYDITVHIHSDQTVEFQTEGQIIGISPKENLQKIPPEIKSEKPLNILFLINDSHHRFQDEEYVFTTKVYDKNQNPLGEWNVKGGEIKDAYITVQAMDLDGNALREIHGNTNDAGWFEGKFPLGETFPRGEYLIRYTAKYQNVTVENNKSLYVFEFDRNSSTRHFTPTLDITKGHWNDNKGNQNGLMYDDLDEYPRDDTYYVHSRGLGTNQVEDTLHLKISNYAGGVTADHQHIISYTIRKDSPGGNEIKFTVTLFDGTSEIAQWTHLNIDENFKEITNILTVEQKNGISDYTNLSLKFVAECSVCGGGNDKREGQISWVHMVV</sequence>
<dbReference type="Proteomes" id="UP000004348">
    <property type="component" value="Chromosome"/>
</dbReference>
<comment type="caution">
    <text evidence="1">The sequence shown here is derived from an EMBL/GenBank/DDBJ whole genome shotgun (WGS) entry which is preliminary data.</text>
</comment>
<organism evidence="1">
    <name type="scientific">Candidatus Nitrosarchaeum limnium SFB1</name>
    <dbReference type="NCBI Taxonomy" id="886738"/>
    <lineage>
        <taxon>Archaea</taxon>
        <taxon>Nitrososphaerota</taxon>
        <taxon>Nitrososphaeria</taxon>
        <taxon>Nitrosopumilales</taxon>
        <taxon>Nitrosopumilaceae</taxon>
        <taxon>Nitrosarchaeum</taxon>
    </lineage>
</organism>
<protein>
    <submittedName>
        <fullName evidence="1">Uncharacterized protein</fullName>
    </submittedName>
</protein>
<evidence type="ECO:0000313" key="1">
    <source>
        <dbReference type="EMBL" id="EGG42556.1"/>
    </source>
</evidence>
<accession>F3KJS9</accession>
<name>F3KJS9_9ARCH</name>
<dbReference type="EMBL" id="AEGP01000029">
    <property type="protein sequence ID" value="EGG42556.1"/>
    <property type="molecule type" value="Genomic_DNA"/>
</dbReference>
<reference evidence="1" key="1">
    <citation type="journal article" date="2011" name="PLoS ONE">
        <title>Genome of a low-salinity ammonia-oxidizing archaeon determined by single-cell and metagenomic analysis.</title>
        <authorList>
            <person name="Blainey P.C."/>
            <person name="Mosier A.C."/>
            <person name="Potanina A."/>
            <person name="Francis C.A."/>
            <person name="Quake S.R."/>
        </authorList>
    </citation>
    <scope>NUCLEOTIDE SEQUENCE [LARGE SCALE GENOMIC DNA]</scope>
    <source>
        <strain evidence="1">SFB1</strain>
    </source>
</reference>
<proteinExistence type="predicted"/>
<dbReference type="HOGENOM" id="CLU_635545_0_0_2"/>